<comment type="caution">
    <text evidence="1">The sequence shown here is derived from an EMBL/GenBank/DDBJ whole genome shotgun (WGS) entry which is preliminary data.</text>
</comment>
<dbReference type="Proteomes" id="UP001247805">
    <property type="component" value="Unassembled WGS sequence"/>
</dbReference>
<organism evidence="1 2">
    <name type="scientific">Paraglaciecola aquimarina</name>
    <dbReference type="NCBI Taxonomy" id="1235557"/>
    <lineage>
        <taxon>Bacteria</taxon>
        <taxon>Pseudomonadati</taxon>
        <taxon>Pseudomonadota</taxon>
        <taxon>Gammaproteobacteria</taxon>
        <taxon>Alteromonadales</taxon>
        <taxon>Alteromonadaceae</taxon>
        <taxon>Paraglaciecola</taxon>
    </lineage>
</organism>
<dbReference type="EMBL" id="JAWDIO010000002">
    <property type="protein sequence ID" value="MDU0353585.1"/>
    <property type="molecule type" value="Genomic_DNA"/>
</dbReference>
<evidence type="ECO:0000313" key="2">
    <source>
        <dbReference type="Proteomes" id="UP001247805"/>
    </source>
</evidence>
<accession>A0ABU3SUA9</accession>
<reference evidence="1 2" key="1">
    <citation type="submission" date="2023-10" db="EMBL/GenBank/DDBJ databases">
        <title>Glaciecola aquimarina strain GGW-M5 nov., isolated from a coastal seawater.</title>
        <authorList>
            <person name="Bayburt H."/>
            <person name="Kim J.M."/>
            <person name="Choi B.J."/>
            <person name="Jeon C.O."/>
        </authorList>
    </citation>
    <scope>NUCLEOTIDE SEQUENCE [LARGE SCALE GENOMIC DNA]</scope>
    <source>
        <strain evidence="1 2">KCTC 32108</strain>
    </source>
</reference>
<name>A0ABU3SUA9_9ALTE</name>
<protein>
    <submittedName>
        <fullName evidence="1">Uncharacterized protein</fullName>
    </submittedName>
</protein>
<sequence length="121" mass="13268">MIVNKIEWMSKEAQEAILYIGDGEYECAAFSHPCNLEEEYVLVEPLLAFSVEGLMIAEGSNLSISRKGESLAHDVVGKLLSVDPLIIKVGSFKIELEDPLPGGIKDDSVVQFSCGRLDVIR</sequence>
<keyword evidence="2" id="KW-1185">Reference proteome</keyword>
<evidence type="ECO:0000313" key="1">
    <source>
        <dbReference type="EMBL" id="MDU0353585.1"/>
    </source>
</evidence>
<proteinExistence type="predicted"/>
<gene>
    <name evidence="1" type="ORF">RS130_06255</name>
</gene>
<dbReference type="RefSeq" id="WP_316025245.1">
    <property type="nucleotide sequence ID" value="NZ_JAWDIO010000002.1"/>
</dbReference>